<evidence type="ECO:0000259" key="2">
    <source>
        <dbReference type="Pfam" id="PF00296"/>
    </source>
</evidence>
<evidence type="ECO:0000313" key="4">
    <source>
        <dbReference type="Proteomes" id="UP000437736"/>
    </source>
</evidence>
<dbReference type="PANTHER" id="PTHR43244:SF1">
    <property type="entry name" value="5,10-METHYLENETETRAHYDROMETHANOPTERIN REDUCTASE"/>
    <property type="match status" value="1"/>
</dbReference>
<reference evidence="3 4" key="1">
    <citation type="submission" date="2019-11" db="EMBL/GenBank/DDBJ databases">
        <title>Acidiferrimicrobium australis gen. nov., sp. nov., an acidophilic and obligately heterotrophic, member of the Actinobacteria that catalyses dissimilatory oxido- reduction of iron isolated from metal-rich acidic water in Chile.</title>
        <authorList>
            <person name="Gonzalez D."/>
            <person name="Huber K."/>
            <person name="Hedrich S."/>
            <person name="Rojas-Villalobos C."/>
            <person name="Quatrini R."/>
            <person name="Dinamarca M.A."/>
            <person name="Schwarz A."/>
            <person name="Canales C."/>
            <person name="Nancucheo I."/>
        </authorList>
    </citation>
    <scope>NUCLEOTIDE SEQUENCE [LARGE SCALE GENOMIC DNA]</scope>
    <source>
        <strain evidence="3 4">USS-CCA1</strain>
    </source>
</reference>
<keyword evidence="1" id="KW-0560">Oxidoreductase</keyword>
<evidence type="ECO:0000256" key="1">
    <source>
        <dbReference type="ARBA" id="ARBA00023002"/>
    </source>
</evidence>
<dbReference type="InterPro" id="IPR050564">
    <property type="entry name" value="F420-G6PD/mer"/>
</dbReference>
<protein>
    <submittedName>
        <fullName evidence="3">LLM class flavin-dependent oxidoreductase</fullName>
    </submittedName>
</protein>
<organism evidence="3 4">
    <name type="scientific">Acidiferrimicrobium australe</name>
    <dbReference type="NCBI Taxonomy" id="2664430"/>
    <lineage>
        <taxon>Bacteria</taxon>
        <taxon>Bacillati</taxon>
        <taxon>Actinomycetota</taxon>
        <taxon>Acidimicrobiia</taxon>
        <taxon>Acidimicrobiales</taxon>
        <taxon>Acidimicrobiaceae</taxon>
        <taxon>Acidiferrimicrobium</taxon>
    </lineage>
</organism>
<dbReference type="SUPFAM" id="SSF51679">
    <property type="entry name" value="Bacterial luciferase-like"/>
    <property type="match status" value="1"/>
</dbReference>
<dbReference type="Proteomes" id="UP000437736">
    <property type="component" value="Unassembled WGS sequence"/>
</dbReference>
<dbReference type="Gene3D" id="3.20.20.30">
    <property type="entry name" value="Luciferase-like domain"/>
    <property type="match status" value="1"/>
</dbReference>
<dbReference type="PANTHER" id="PTHR43244">
    <property type="match status" value="1"/>
</dbReference>
<feature type="non-terminal residue" evidence="3">
    <location>
        <position position="213"/>
    </location>
</feature>
<gene>
    <name evidence="3" type="ORF">GHK86_19245</name>
</gene>
<proteinExistence type="predicted"/>
<accession>A0ABW9QYV2</accession>
<evidence type="ECO:0000313" key="3">
    <source>
        <dbReference type="EMBL" id="MST34849.1"/>
    </source>
</evidence>
<comment type="caution">
    <text evidence="3">The sequence shown here is derived from an EMBL/GenBank/DDBJ whole genome shotgun (WGS) entry which is preliminary data.</text>
</comment>
<name>A0ABW9QYV2_9ACTN</name>
<keyword evidence="4" id="KW-1185">Reference proteome</keyword>
<dbReference type="EMBL" id="WJHE01001254">
    <property type="protein sequence ID" value="MST34849.1"/>
    <property type="molecule type" value="Genomic_DNA"/>
</dbReference>
<dbReference type="InterPro" id="IPR036661">
    <property type="entry name" value="Luciferase-like_sf"/>
</dbReference>
<sequence length="213" mass="22094">MSVAFQTDKPPGAYARLAATAEALGFDGVSTFHDLGYQPSLPALLEMAAATTRVRLGAAGLNPTLTHPYEIAGQVAALDAASHGRAYLGLVRGAWLDRVGAADADRPLQRLEEAVAVVRRLLAGDDRGYDGRTYRLAPGFRLAYRRQRAGVDVLLGTWGPKGTALAGRVAEELKLGGSANPDLVRLVRARLDAAAASAGRGPAAVGLVAGAVT</sequence>
<feature type="domain" description="Luciferase-like" evidence="2">
    <location>
        <begin position="10"/>
        <end position="211"/>
    </location>
</feature>
<dbReference type="Pfam" id="PF00296">
    <property type="entry name" value="Bac_luciferase"/>
    <property type="match status" value="1"/>
</dbReference>
<dbReference type="InterPro" id="IPR011251">
    <property type="entry name" value="Luciferase-like_dom"/>
</dbReference>